<reference evidence="10" key="1">
    <citation type="submission" date="2025-08" db="UniProtKB">
        <authorList>
            <consortium name="RefSeq"/>
        </authorList>
    </citation>
    <scope>IDENTIFICATION</scope>
</reference>
<keyword evidence="9" id="KW-1185">Reference proteome</keyword>
<evidence type="ECO:0000313" key="10">
    <source>
        <dbReference type="RefSeq" id="XP_014672938.1"/>
    </source>
</evidence>
<accession>A0ABM1EL67</accession>
<evidence type="ECO:0000256" key="3">
    <source>
        <dbReference type="ARBA" id="ARBA00022737"/>
    </source>
</evidence>
<dbReference type="SUPFAM" id="SSF49299">
    <property type="entry name" value="PKD domain"/>
    <property type="match status" value="1"/>
</dbReference>
<name>A0ABM1EL67_PRICU</name>
<dbReference type="Pfam" id="PF01822">
    <property type="entry name" value="WSC"/>
    <property type="match status" value="1"/>
</dbReference>
<dbReference type="SMART" id="SM00321">
    <property type="entry name" value="WSC"/>
    <property type="match status" value="1"/>
</dbReference>
<dbReference type="PROSITE" id="PS50093">
    <property type="entry name" value="PKD"/>
    <property type="match status" value="2"/>
</dbReference>
<dbReference type="Pfam" id="PF00801">
    <property type="entry name" value="PKD"/>
    <property type="match status" value="1"/>
</dbReference>
<dbReference type="Proteomes" id="UP000695022">
    <property type="component" value="Unplaced"/>
</dbReference>
<evidence type="ECO:0000256" key="6">
    <source>
        <dbReference type="SAM" id="SignalP"/>
    </source>
</evidence>
<protein>
    <submittedName>
        <fullName evidence="10">Uncharacterized protein LOC106813329</fullName>
    </submittedName>
</protein>
<dbReference type="PANTHER" id="PTHR46730:SF4">
    <property type="entry name" value="POLYCYSTIC KIDNEY DISEASE PROTEIN 1-LIKE 1"/>
    <property type="match status" value="1"/>
</dbReference>
<dbReference type="InterPro" id="IPR000601">
    <property type="entry name" value="PKD_dom"/>
</dbReference>
<feature type="signal peptide" evidence="6">
    <location>
        <begin position="1"/>
        <end position="29"/>
    </location>
</feature>
<dbReference type="InterPro" id="IPR035986">
    <property type="entry name" value="PKD_dom_sf"/>
</dbReference>
<feature type="domain" description="PKD" evidence="7">
    <location>
        <begin position="295"/>
        <end position="352"/>
    </location>
</feature>
<dbReference type="InterPro" id="IPR002889">
    <property type="entry name" value="WSC_carb-bd"/>
</dbReference>
<dbReference type="GeneID" id="106813329"/>
<keyword evidence="6" id="KW-0732">Signal</keyword>
<keyword evidence="2" id="KW-0812">Transmembrane</keyword>
<evidence type="ECO:0000259" key="7">
    <source>
        <dbReference type="PROSITE" id="PS50093"/>
    </source>
</evidence>
<feature type="domain" description="WSC" evidence="8">
    <location>
        <begin position="32"/>
        <end position="120"/>
    </location>
</feature>
<dbReference type="CDD" id="cd00146">
    <property type="entry name" value="PKD"/>
    <property type="match status" value="1"/>
</dbReference>
<evidence type="ECO:0000313" key="9">
    <source>
        <dbReference type="Proteomes" id="UP000695022"/>
    </source>
</evidence>
<proteinExistence type="predicted"/>
<evidence type="ECO:0000256" key="2">
    <source>
        <dbReference type="ARBA" id="ARBA00022692"/>
    </source>
</evidence>
<dbReference type="PANTHER" id="PTHR46730">
    <property type="entry name" value="POLYCYSTIN-1"/>
    <property type="match status" value="1"/>
</dbReference>
<gene>
    <name evidence="10" type="primary">LOC106813329</name>
</gene>
<dbReference type="PROSITE" id="PS51212">
    <property type="entry name" value="WSC"/>
    <property type="match status" value="1"/>
</dbReference>
<evidence type="ECO:0000259" key="8">
    <source>
        <dbReference type="PROSITE" id="PS51212"/>
    </source>
</evidence>
<keyword evidence="5" id="KW-0472">Membrane</keyword>
<feature type="chain" id="PRO_5045275428" evidence="6">
    <location>
        <begin position="30"/>
        <end position="404"/>
    </location>
</feature>
<feature type="domain" description="PKD" evidence="7">
    <location>
        <begin position="218"/>
        <end position="248"/>
    </location>
</feature>
<sequence length="404" mass="42120">MESAAFCHHASHFIRTIVFLVIIALPSNTSETSWYQGCVLPDGESFNLQISNASSPALCSAACLAQGYEYAAVHGDSQCGCLHQLSRLKLVQSVSCNVSCSSFPNLACGGATGWSAYSTSALYLLNVSVRAERRVVMGERTVLEAEARLAAAAVNGSREVENGMADVSFVWSVGGAAVPSRAPPGSSRAVSRLIRRFDEPGNYSVGTKTSGGDVGPVTYSFGDGTLVTSSSTNTVSHVYDSVGIYELSAHLEGVAAALPSVVSVQAPIEGLQIHGPLAVEMGSAPVHSRWEAVVESGSDILYTWAVNGTVTQSPYNTFSHVFHETGVFRVSVSGENALGSSPSPPATAIVHVQRPIVEVRVVAPATALRGRDVEVVVEVVGGGNDPITVTTTYVAPSACARTTA</sequence>
<dbReference type="RefSeq" id="XP_014672938.1">
    <property type="nucleotide sequence ID" value="XM_014817452.1"/>
</dbReference>
<organism evidence="9 10">
    <name type="scientific">Priapulus caudatus</name>
    <name type="common">Priapulid worm</name>
    <dbReference type="NCBI Taxonomy" id="37621"/>
    <lineage>
        <taxon>Eukaryota</taxon>
        <taxon>Metazoa</taxon>
        <taxon>Ecdysozoa</taxon>
        <taxon>Scalidophora</taxon>
        <taxon>Priapulida</taxon>
        <taxon>Priapulimorpha</taxon>
        <taxon>Priapulimorphida</taxon>
        <taxon>Priapulidae</taxon>
        <taxon>Priapulus</taxon>
    </lineage>
</organism>
<evidence type="ECO:0000256" key="4">
    <source>
        <dbReference type="ARBA" id="ARBA00022989"/>
    </source>
</evidence>
<evidence type="ECO:0000256" key="1">
    <source>
        <dbReference type="ARBA" id="ARBA00004370"/>
    </source>
</evidence>
<comment type="subcellular location">
    <subcellularLocation>
        <location evidence="1">Membrane</location>
    </subcellularLocation>
</comment>
<keyword evidence="3" id="KW-0677">Repeat</keyword>
<evidence type="ECO:0000256" key="5">
    <source>
        <dbReference type="ARBA" id="ARBA00023136"/>
    </source>
</evidence>
<keyword evidence="4" id="KW-1133">Transmembrane helix</keyword>